<dbReference type="GO" id="GO:0009117">
    <property type="term" value="P:nucleotide metabolic process"/>
    <property type="evidence" value="ECO:0007669"/>
    <property type="project" value="TreeGrafter"/>
</dbReference>
<dbReference type="PANTHER" id="PTHR46648:SF1">
    <property type="entry name" value="ADENOSINE 5'-MONOPHOSPHORAMIDASE HNT1"/>
    <property type="match status" value="1"/>
</dbReference>
<dbReference type="SUPFAM" id="SSF54197">
    <property type="entry name" value="HIT-like"/>
    <property type="match status" value="1"/>
</dbReference>
<keyword evidence="4" id="KW-0808">Transferase</keyword>
<dbReference type="GO" id="GO:0008168">
    <property type="term" value="F:methyltransferase activity"/>
    <property type="evidence" value="ECO:0007669"/>
    <property type="project" value="UniProtKB-KW"/>
</dbReference>
<dbReference type="RefSeq" id="WP_326124508.1">
    <property type="nucleotide sequence ID" value="NZ_JARSFG010000020.1"/>
</dbReference>
<keyword evidence="4" id="KW-0489">Methyltransferase</keyword>
<keyword evidence="5" id="KW-1185">Reference proteome</keyword>
<dbReference type="InterPro" id="IPR036265">
    <property type="entry name" value="HIT-like_sf"/>
</dbReference>
<evidence type="ECO:0000259" key="3">
    <source>
        <dbReference type="PROSITE" id="PS51084"/>
    </source>
</evidence>
<gene>
    <name evidence="4" type="ORF">P9B03_16040</name>
</gene>
<organism evidence="4 5">
    <name type="scientific">Metasolibacillus meyeri</name>
    <dbReference type="NCBI Taxonomy" id="1071052"/>
    <lineage>
        <taxon>Bacteria</taxon>
        <taxon>Bacillati</taxon>
        <taxon>Bacillota</taxon>
        <taxon>Bacilli</taxon>
        <taxon>Bacillales</taxon>
        <taxon>Caryophanaceae</taxon>
        <taxon>Metasolibacillus</taxon>
    </lineage>
</organism>
<dbReference type="InterPro" id="IPR011146">
    <property type="entry name" value="HIT-like"/>
</dbReference>
<dbReference type="PROSITE" id="PS51084">
    <property type="entry name" value="HIT_2"/>
    <property type="match status" value="1"/>
</dbReference>
<comment type="caution">
    <text evidence="4">The sequence shown here is derived from an EMBL/GenBank/DDBJ whole genome shotgun (WGS) entry which is preliminary data.</text>
</comment>
<dbReference type="Pfam" id="PF01230">
    <property type="entry name" value="HIT"/>
    <property type="match status" value="1"/>
</dbReference>
<dbReference type="EMBL" id="JARSFG010000020">
    <property type="protein sequence ID" value="MEC1180012.1"/>
    <property type="molecule type" value="Genomic_DNA"/>
</dbReference>
<dbReference type="GO" id="GO:0032259">
    <property type="term" value="P:methylation"/>
    <property type="evidence" value="ECO:0007669"/>
    <property type="project" value="UniProtKB-KW"/>
</dbReference>
<reference evidence="4 5" key="1">
    <citation type="submission" date="2023-03" db="EMBL/GenBank/DDBJ databases">
        <title>Bacillus Genome Sequencing.</title>
        <authorList>
            <person name="Dunlap C."/>
        </authorList>
    </citation>
    <scope>NUCLEOTIDE SEQUENCE [LARGE SCALE GENOMIC DNA]</scope>
    <source>
        <strain evidence="4 5">B-59205</strain>
    </source>
</reference>
<accession>A0AAW9NUC9</accession>
<feature type="active site" description="Tele-AMP-histidine intermediate" evidence="1">
    <location>
        <position position="98"/>
    </location>
</feature>
<dbReference type="PANTHER" id="PTHR46648">
    <property type="entry name" value="HIT FAMILY PROTEIN 1"/>
    <property type="match status" value="1"/>
</dbReference>
<feature type="short sequence motif" description="Histidine triad motif" evidence="2">
    <location>
        <begin position="94"/>
        <end position="98"/>
    </location>
</feature>
<evidence type="ECO:0000313" key="4">
    <source>
        <dbReference type="EMBL" id="MEC1180012.1"/>
    </source>
</evidence>
<name>A0AAW9NUC9_9BACL</name>
<dbReference type="Gene3D" id="3.30.428.10">
    <property type="entry name" value="HIT-like"/>
    <property type="match status" value="1"/>
</dbReference>
<protein>
    <submittedName>
        <fullName evidence="4">HIT family protein</fullName>
        <ecNumber evidence="4">2.1.1.-</ecNumber>
    </submittedName>
</protein>
<dbReference type="InterPro" id="IPR001310">
    <property type="entry name" value="Histidine_triad_HIT"/>
</dbReference>
<dbReference type="EC" id="2.1.1.-" evidence="4"/>
<dbReference type="AlphaFoldDB" id="A0AAW9NUC9"/>
<dbReference type="Proteomes" id="UP001344888">
    <property type="component" value="Unassembled WGS sequence"/>
</dbReference>
<evidence type="ECO:0000256" key="1">
    <source>
        <dbReference type="PIRSR" id="PIRSR601310-1"/>
    </source>
</evidence>
<feature type="domain" description="HIT" evidence="3">
    <location>
        <begin position="4"/>
        <end position="113"/>
    </location>
</feature>
<evidence type="ECO:0000313" key="5">
    <source>
        <dbReference type="Proteomes" id="UP001344888"/>
    </source>
</evidence>
<proteinExistence type="predicted"/>
<evidence type="ECO:0000256" key="2">
    <source>
        <dbReference type="PROSITE-ProRule" id="PRU00464"/>
    </source>
</evidence>
<sequence length="140" mass="15954">MTCFGCNLANQKVAVNVVFEDAHVCCILDHDPYNEGHVLILPKKHAEYFDELDDHTANSVMKAAQLLSRAIKILFKPDGITICQNGGAFDDLAHFHMHVVPRYERQNFADFYAEAEEVDIDEQKLDETRKKMIEVMKSLA</sequence>